<keyword evidence="1" id="KW-0175">Coiled coil</keyword>
<keyword evidence="4" id="KW-1185">Reference proteome</keyword>
<dbReference type="Proteomes" id="UP000184204">
    <property type="component" value="Unassembled WGS sequence"/>
</dbReference>
<sequence>MLEDMRRELKELSGKMERKNKIESMLVSLKQEEIELTEKEHELRSIFNKENNDVERLEKTTATSIFYSILGKKEIQLEKELQEAMAAKLKYDAVVSQKEHCCSREKILIKEQQELNGCDHRYQHVFGEIQVLLHNNPQYAEKLCYLERQLGEVTNQLEEIVEAVAVGNACIKEIKSIEESLSNAEGWGTWDLMGGGMISAMAKHSELDKAQTSAEHLQVLLSTFRTELADVKIYENMEQVNIDGFLRFADYFFDGLIADWSVLSRIHDSQRSVSQVENQISLALAQLETIHKRHEGEKVSLEKQIAQLVYQA</sequence>
<accession>A0A0X8VD63</accession>
<evidence type="ECO:0008006" key="6">
    <source>
        <dbReference type="Google" id="ProtNLM"/>
    </source>
</evidence>
<evidence type="ECO:0000313" key="4">
    <source>
        <dbReference type="Proteomes" id="UP000068026"/>
    </source>
</evidence>
<dbReference type="AlphaFoldDB" id="A0A0X8VD63"/>
<gene>
    <name evidence="2" type="ORF">CPRO_09820</name>
    <name evidence="3" type="ORF">SAMN02745151_02247</name>
</gene>
<dbReference type="Proteomes" id="UP000068026">
    <property type="component" value="Chromosome"/>
</dbReference>
<reference evidence="2 4" key="1">
    <citation type="journal article" date="2016" name="Genome Announc.">
        <title>Complete Genome Sequence of the Amino Acid-Fermenting Clostridium propionicum X2 (DSM 1682).</title>
        <authorList>
            <person name="Poehlein A."/>
            <person name="Schlien K."/>
            <person name="Chowdhury N.P."/>
            <person name="Gottschalk G."/>
            <person name="Buckel W."/>
            <person name="Daniel R."/>
        </authorList>
    </citation>
    <scope>NUCLEOTIDE SEQUENCE [LARGE SCALE GENOMIC DNA]</scope>
    <source>
        <strain evidence="2 4">X2</strain>
    </source>
</reference>
<evidence type="ECO:0000313" key="3">
    <source>
        <dbReference type="EMBL" id="SHE92595.1"/>
    </source>
</evidence>
<reference evidence="4" key="2">
    <citation type="submission" date="2016-01" db="EMBL/GenBank/DDBJ databases">
        <authorList>
            <person name="Poehlein A."/>
            <person name="Schlien K."/>
            <person name="Gottschalk G."/>
            <person name="Buckel W."/>
            <person name="Daniel R."/>
        </authorList>
    </citation>
    <scope>NUCLEOTIDE SEQUENCE [LARGE SCALE GENOMIC DNA]</scope>
    <source>
        <strain evidence="4">X2</strain>
    </source>
</reference>
<reference evidence="5" key="4">
    <citation type="submission" date="2016-11" db="EMBL/GenBank/DDBJ databases">
        <authorList>
            <person name="Jaros S."/>
            <person name="Januszkiewicz K."/>
            <person name="Wedrychowicz H."/>
        </authorList>
    </citation>
    <scope>NUCLEOTIDE SEQUENCE [LARGE SCALE GENOMIC DNA]</scope>
    <source>
        <strain evidence="5">DSM 1682</strain>
    </source>
</reference>
<dbReference type="KEGG" id="cpro:CPRO_09820"/>
<feature type="coiled-coil region" evidence="1">
    <location>
        <begin position="2"/>
        <end position="49"/>
    </location>
</feature>
<dbReference type="EMBL" id="FQUA01000010">
    <property type="protein sequence ID" value="SHE92595.1"/>
    <property type="molecule type" value="Genomic_DNA"/>
</dbReference>
<organism evidence="3 5">
    <name type="scientific">Anaerotignum propionicum DSM 1682</name>
    <dbReference type="NCBI Taxonomy" id="991789"/>
    <lineage>
        <taxon>Bacteria</taxon>
        <taxon>Bacillati</taxon>
        <taxon>Bacillota</taxon>
        <taxon>Clostridia</taxon>
        <taxon>Lachnospirales</taxon>
        <taxon>Anaerotignaceae</taxon>
        <taxon>Anaerotignum</taxon>
    </lineage>
</organism>
<protein>
    <recommendedName>
        <fullName evidence="6">Chromosome partition protein Smc</fullName>
    </recommendedName>
</protein>
<evidence type="ECO:0000256" key="1">
    <source>
        <dbReference type="SAM" id="Coils"/>
    </source>
</evidence>
<name>A0A0X8VD63_ANAPI</name>
<proteinExistence type="predicted"/>
<dbReference type="EMBL" id="CP014223">
    <property type="protein sequence ID" value="AMJ40577.1"/>
    <property type="molecule type" value="Genomic_DNA"/>
</dbReference>
<dbReference type="OrthoDB" id="3540923at2"/>
<evidence type="ECO:0000313" key="2">
    <source>
        <dbReference type="EMBL" id="AMJ40577.1"/>
    </source>
</evidence>
<dbReference type="RefSeq" id="WP_082754227.1">
    <property type="nucleotide sequence ID" value="NZ_CP014223.1"/>
</dbReference>
<reference evidence="3" key="3">
    <citation type="submission" date="2016-11" db="EMBL/GenBank/DDBJ databases">
        <authorList>
            <person name="Varghese N."/>
            <person name="Submissions S."/>
        </authorList>
    </citation>
    <scope>NUCLEOTIDE SEQUENCE</scope>
    <source>
        <strain evidence="3">DSM 1682</strain>
    </source>
</reference>
<evidence type="ECO:0000313" key="5">
    <source>
        <dbReference type="Proteomes" id="UP000184204"/>
    </source>
</evidence>